<feature type="modified residue" description="ADP-ribosylarginine; by dinitrogenase reductase ADP-ribosyltransferase" evidence="14 15">
    <location>
        <position position="99"/>
    </location>
</feature>
<evidence type="ECO:0000256" key="12">
    <source>
        <dbReference type="ARBA" id="ARBA00023231"/>
    </source>
</evidence>
<dbReference type="GO" id="GO:0005524">
    <property type="term" value="F:ATP binding"/>
    <property type="evidence" value="ECO:0007669"/>
    <property type="project" value="UniProtKB-UniRule"/>
</dbReference>
<evidence type="ECO:0000256" key="1">
    <source>
        <dbReference type="ARBA" id="ARBA00002234"/>
    </source>
</evidence>
<protein>
    <recommendedName>
        <fullName evidence="14">Nitrogenase iron protein</fullName>
        <ecNumber evidence="14">1.18.6.1</ecNumber>
    </recommendedName>
    <alternativeName>
        <fullName evidence="14">Nitrogenase Fe protein</fullName>
    </alternativeName>
    <alternativeName>
        <fullName evidence="14">Nitrogenase component II</fullName>
    </alternativeName>
    <alternativeName>
        <fullName evidence="14">Nitrogenase reductase</fullName>
    </alternativeName>
</protein>
<sequence length="294" mass="31383">MTGTRNIAIYGKGGIGKSTTTSNISAALADSGLKVIQIGCDPKSDSTNNLRGGKSIPSVLDAIRSGKKVEIEDIVYEGFGGVLCIEAGGPEPGVGCAGRGIIAAIELLRQKKVFEQYKPDVVLYDVLGDVVCGGFSVPIREGVAEQVYTVTSADFMAVYAANNLFKGIKKYANSGGALFSGIIANSVSLPIHKEIIDDFAAQTGTTIAEYVPRSITITRSELRGQTAVEYDPDSEQAEVYRRLAKAIITNEKKYVPAPLDAEGLKGWAESWSDRLLDKKEEEQTHRSKTAIAAT</sequence>
<keyword evidence="11 14" id="KW-0411">Iron-sulfur</keyword>
<dbReference type="PROSITE" id="PS00692">
    <property type="entry name" value="NIFH_FRXC_2"/>
    <property type="match status" value="1"/>
</dbReference>
<dbReference type="EC" id="1.18.6.1" evidence="14"/>
<keyword evidence="8 14" id="KW-0067">ATP-binding</keyword>
<dbReference type="GO" id="GO:0051539">
    <property type="term" value="F:4 iron, 4 sulfur cluster binding"/>
    <property type="evidence" value="ECO:0007669"/>
    <property type="project" value="UniProtKB-KW"/>
</dbReference>
<feature type="binding site" evidence="14">
    <location>
        <position position="96"/>
    </location>
    <ligand>
        <name>[4Fe-4S] cluster</name>
        <dbReference type="ChEBI" id="CHEBI:49883"/>
        <note>ligand shared between dimeric partners</note>
    </ligand>
</feature>
<dbReference type="InterPro" id="IPR000392">
    <property type="entry name" value="NifH/frxC"/>
</dbReference>
<proteinExistence type="inferred from homology"/>
<dbReference type="InterPro" id="IPR027417">
    <property type="entry name" value="P-loop_NTPase"/>
</dbReference>
<evidence type="ECO:0000256" key="3">
    <source>
        <dbReference type="ARBA" id="ARBA00011738"/>
    </source>
</evidence>
<keyword evidence="18" id="KW-1185">Reference proteome</keyword>
<keyword evidence="12 14" id="KW-0535">Nitrogen fixation</keyword>
<evidence type="ECO:0000256" key="15">
    <source>
        <dbReference type="PIRSR" id="PIRSR605977-50"/>
    </source>
</evidence>
<dbReference type="PROSITE" id="PS51026">
    <property type="entry name" value="NIFH_FRXC_3"/>
    <property type="match status" value="1"/>
</dbReference>
<evidence type="ECO:0000256" key="4">
    <source>
        <dbReference type="ARBA" id="ARBA00022485"/>
    </source>
</evidence>
<keyword evidence="9 14" id="KW-0560">Oxidoreductase</keyword>
<evidence type="ECO:0000256" key="6">
    <source>
        <dbReference type="ARBA" id="ARBA00022741"/>
    </source>
</evidence>
<keyword evidence="10 14" id="KW-0408">Iron</keyword>
<dbReference type="HAMAP" id="MF_00533">
    <property type="entry name" value="NifH"/>
    <property type="match status" value="1"/>
</dbReference>
<dbReference type="GO" id="GO:0046872">
    <property type="term" value="F:metal ion binding"/>
    <property type="evidence" value="ECO:0007669"/>
    <property type="project" value="UniProtKB-KW"/>
</dbReference>
<evidence type="ECO:0000256" key="5">
    <source>
        <dbReference type="ARBA" id="ARBA00022723"/>
    </source>
</evidence>
<name>A0A2V2MSP1_9EURY</name>
<feature type="binding site" evidence="14">
    <location>
        <begin position="11"/>
        <end position="18"/>
    </location>
    <ligand>
        <name>ATP</name>
        <dbReference type="ChEBI" id="CHEBI:30616"/>
    </ligand>
</feature>
<comment type="function">
    <text evidence="1 14">The key enzymatic reactions in nitrogen fixation are catalyzed by the nitrogenase complex, which has 2 components: the iron protein and the molybdenum-iron protein.</text>
</comment>
<reference evidence="17 18" key="1">
    <citation type="submission" date="2018-05" db="EMBL/GenBank/DDBJ databases">
        <title>Draft genome of Methanospirillum lacunae Ki8-1.</title>
        <authorList>
            <person name="Dueholm M.S."/>
            <person name="Nielsen P.H."/>
            <person name="Bakmann L.F."/>
            <person name="Otzen D.E."/>
        </authorList>
    </citation>
    <scope>NUCLEOTIDE SEQUENCE [LARGE SCALE GENOMIC DNA]</scope>
    <source>
        <strain evidence="17 18">Ki8-1</strain>
    </source>
</reference>
<evidence type="ECO:0000256" key="9">
    <source>
        <dbReference type="ARBA" id="ARBA00023002"/>
    </source>
</evidence>
<comment type="PTM">
    <text evidence="15">The reversible ADP-ribosylation of Arg inactivates the nitrogenase reductase and regulates nitrogenase activity.</text>
</comment>
<organism evidence="17 18">
    <name type="scientific">Methanospirillum lacunae</name>
    <dbReference type="NCBI Taxonomy" id="668570"/>
    <lineage>
        <taxon>Archaea</taxon>
        <taxon>Methanobacteriati</taxon>
        <taxon>Methanobacteriota</taxon>
        <taxon>Stenosarchaea group</taxon>
        <taxon>Methanomicrobia</taxon>
        <taxon>Methanomicrobiales</taxon>
        <taxon>Methanospirillaceae</taxon>
        <taxon>Methanospirillum</taxon>
    </lineage>
</organism>
<dbReference type="PROSITE" id="PS00746">
    <property type="entry name" value="NIFH_FRXC_1"/>
    <property type="match status" value="1"/>
</dbReference>
<evidence type="ECO:0000256" key="2">
    <source>
        <dbReference type="ARBA" id="ARBA00005504"/>
    </source>
</evidence>
<dbReference type="SUPFAM" id="SSF52540">
    <property type="entry name" value="P-loop containing nucleoside triphosphate hydrolases"/>
    <property type="match status" value="1"/>
</dbReference>
<dbReference type="PRINTS" id="PR00091">
    <property type="entry name" value="NITROGNASEII"/>
</dbReference>
<evidence type="ECO:0000256" key="8">
    <source>
        <dbReference type="ARBA" id="ARBA00022840"/>
    </source>
</evidence>
<evidence type="ECO:0000256" key="13">
    <source>
        <dbReference type="ARBA" id="ARBA00047967"/>
    </source>
</evidence>
<keyword evidence="6 14" id="KW-0547">Nucleotide-binding</keyword>
<comment type="similarity">
    <text evidence="2 14 16">Belongs to the NifH/BchL/ChlL family.</text>
</comment>
<evidence type="ECO:0000313" key="18">
    <source>
        <dbReference type="Proteomes" id="UP000245657"/>
    </source>
</evidence>
<dbReference type="AlphaFoldDB" id="A0A2V2MSP1"/>
<dbReference type="InterPro" id="IPR005977">
    <property type="entry name" value="Nitrogenase_Fe_NifH"/>
</dbReference>
<dbReference type="Proteomes" id="UP000245657">
    <property type="component" value="Unassembled WGS sequence"/>
</dbReference>
<keyword evidence="5 14" id="KW-0479">Metal-binding</keyword>
<dbReference type="PANTHER" id="PTHR42864">
    <property type="entry name" value="LIGHT-INDEPENDENT PROTOCHLOROPHYLLIDE REDUCTASE IRON-SULFUR ATP-BINDING PROTEIN"/>
    <property type="match status" value="1"/>
</dbReference>
<dbReference type="PIRSF" id="PIRSF000363">
    <property type="entry name" value="Nitrogenase_iron"/>
    <property type="match status" value="1"/>
</dbReference>
<comment type="PTM">
    <text evidence="14">The reversible ADP-ribosylation of Arg-99 inactivates the nitrogenase reductase and regulates nitrogenase activity.</text>
</comment>
<comment type="subunit">
    <text evidence="3 14">Homodimer.</text>
</comment>
<comment type="cofactor">
    <cofactor evidence="14">
        <name>[4Fe-4S] cluster</name>
        <dbReference type="ChEBI" id="CHEBI:49883"/>
    </cofactor>
    <text evidence="14">Binds 1 [4Fe-4S] cluster per dimer.</text>
</comment>
<dbReference type="InterPro" id="IPR030655">
    <property type="entry name" value="NifH/chlL_CS"/>
</dbReference>
<dbReference type="Pfam" id="PF00142">
    <property type="entry name" value="Fer4_NifH"/>
    <property type="match status" value="1"/>
</dbReference>
<evidence type="ECO:0000256" key="16">
    <source>
        <dbReference type="RuleBase" id="RU003688"/>
    </source>
</evidence>
<evidence type="ECO:0000256" key="14">
    <source>
        <dbReference type="HAMAP-Rule" id="MF_00533"/>
    </source>
</evidence>
<keyword evidence="4 14" id="KW-0004">4Fe-4S</keyword>
<gene>
    <name evidence="14" type="primary">nifH</name>
    <name evidence="17" type="ORF">DK846_13175</name>
</gene>
<dbReference type="CDD" id="cd02040">
    <property type="entry name" value="NifH"/>
    <property type="match status" value="1"/>
</dbReference>
<evidence type="ECO:0000256" key="11">
    <source>
        <dbReference type="ARBA" id="ARBA00023014"/>
    </source>
</evidence>
<keyword evidence="7 14" id="KW-0013">ADP-ribosylation</keyword>
<dbReference type="NCBIfam" id="NF009701">
    <property type="entry name" value="PRK13230.1"/>
    <property type="match status" value="1"/>
</dbReference>
<dbReference type="PANTHER" id="PTHR42864:SF2">
    <property type="entry name" value="LIGHT-INDEPENDENT PROTOCHLOROPHYLLIDE REDUCTASE IRON-SULFUR ATP-BINDING PROTEIN"/>
    <property type="match status" value="1"/>
</dbReference>
<accession>A0A2V2MSP1</accession>
<dbReference type="OrthoDB" id="145464at2157"/>
<comment type="catalytic activity">
    <reaction evidence="13 14">
        <text>N2 + 8 reduced [2Fe-2S]-[ferredoxin] + 16 ATP + 16 H2O = H2 + 8 oxidized [2Fe-2S]-[ferredoxin] + 2 NH4(+) + 16 ADP + 16 phosphate + 6 H(+)</text>
        <dbReference type="Rhea" id="RHEA:21448"/>
        <dbReference type="Rhea" id="RHEA-COMP:10000"/>
        <dbReference type="Rhea" id="RHEA-COMP:10001"/>
        <dbReference type="ChEBI" id="CHEBI:15377"/>
        <dbReference type="ChEBI" id="CHEBI:15378"/>
        <dbReference type="ChEBI" id="CHEBI:17997"/>
        <dbReference type="ChEBI" id="CHEBI:18276"/>
        <dbReference type="ChEBI" id="CHEBI:28938"/>
        <dbReference type="ChEBI" id="CHEBI:30616"/>
        <dbReference type="ChEBI" id="CHEBI:33737"/>
        <dbReference type="ChEBI" id="CHEBI:33738"/>
        <dbReference type="ChEBI" id="CHEBI:43474"/>
        <dbReference type="ChEBI" id="CHEBI:456216"/>
        <dbReference type="EC" id="1.18.6.1"/>
    </reaction>
</comment>
<dbReference type="Gene3D" id="3.40.50.300">
    <property type="entry name" value="P-loop containing nucleotide triphosphate hydrolases"/>
    <property type="match status" value="1"/>
</dbReference>
<evidence type="ECO:0000256" key="10">
    <source>
        <dbReference type="ARBA" id="ARBA00023004"/>
    </source>
</evidence>
<dbReference type="GO" id="GO:0016163">
    <property type="term" value="F:nitrogenase activity"/>
    <property type="evidence" value="ECO:0007669"/>
    <property type="project" value="UniProtKB-UniRule"/>
</dbReference>
<evidence type="ECO:0000256" key="7">
    <source>
        <dbReference type="ARBA" id="ARBA00022765"/>
    </source>
</evidence>
<evidence type="ECO:0000313" key="17">
    <source>
        <dbReference type="EMBL" id="PWR71042.1"/>
    </source>
</evidence>
<feature type="binding site" evidence="14">
    <location>
        <position position="132"/>
    </location>
    <ligand>
        <name>[4Fe-4S] cluster</name>
        <dbReference type="ChEBI" id="CHEBI:49883"/>
        <note>ligand shared between dimeric partners</note>
    </ligand>
</feature>
<comment type="caution">
    <text evidence="17">The sequence shown here is derived from an EMBL/GenBank/DDBJ whole genome shotgun (WGS) entry which is preliminary data.</text>
</comment>
<dbReference type="EMBL" id="QGMY01000009">
    <property type="protein sequence ID" value="PWR71042.1"/>
    <property type="molecule type" value="Genomic_DNA"/>
</dbReference>